<dbReference type="GO" id="GO:0003677">
    <property type="term" value="F:DNA binding"/>
    <property type="evidence" value="ECO:0007669"/>
    <property type="project" value="InterPro"/>
</dbReference>
<evidence type="ECO:0000313" key="3">
    <source>
        <dbReference type="Proteomes" id="UP000202618"/>
    </source>
</evidence>
<proteinExistence type="predicted"/>
<sequence>MLDNSIDERMMTAKLNISFKIKKELQKRKISIRQLEENIGLKHPQIVRITNADNNYNINTLLKILDGLDLEVTIQNKNKQ</sequence>
<dbReference type="EMBL" id="KU878088">
    <property type="protein sequence ID" value="AMS01341.1"/>
    <property type="molecule type" value="Genomic_DNA"/>
</dbReference>
<reference evidence="2 3" key="1">
    <citation type="journal article" date="2016" name="Virology">
        <title>The genome of AR9, a giant transducing Bacillus phage encoding two multisubunit RNA polymerases.</title>
        <authorList>
            <person name="Lavysh D."/>
            <person name="Sokolova M."/>
            <person name="Minakhin L."/>
            <person name="Yakunina M."/>
            <person name="Artamonova T."/>
            <person name="Kozyavkin S."/>
            <person name="Makarova K.S."/>
            <person name="Koonin E.V."/>
            <person name="Severinov K."/>
        </authorList>
    </citation>
    <scope>NUCLEOTIDE SEQUENCE [LARGE SCALE GENOMIC DNA]</scope>
</reference>
<accession>A0A172JIG2</accession>
<dbReference type="Proteomes" id="UP000202618">
    <property type="component" value="Segment"/>
</dbReference>
<dbReference type="Gene3D" id="1.10.260.40">
    <property type="entry name" value="lambda repressor-like DNA-binding domains"/>
    <property type="match status" value="1"/>
</dbReference>
<organism evidence="2 3">
    <name type="scientific">Bacillus phage AR9</name>
    <dbReference type="NCBI Taxonomy" id="1815509"/>
    <lineage>
        <taxon>Viruses</taxon>
        <taxon>Duplodnaviria</taxon>
        <taxon>Heunggongvirae</taxon>
        <taxon>Uroviricota</taxon>
        <taxon>Caudoviricetes</taxon>
        <taxon>Takahashivirus</taxon>
        <taxon>Bacillus phage PBS1</taxon>
    </lineage>
</organism>
<dbReference type="GeneID" id="29058975"/>
<dbReference type="InterPro" id="IPR010982">
    <property type="entry name" value="Lambda_DNA-bd_dom_sf"/>
</dbReference>
<dbReference type="Pfam" id="PF01381">
    <property type="entry name" value="HTH_3"/>
    <property type="match status" value="1"/>
</dbReference>
<dbReference type="KEGG" id="vg:29058975"/>
<name>A0A172JIG2_BPPB1</name>
<feature type="domain" description="HTH cro/C1-type" evidence="1">
    <location>
        <begin position="21"/>
        <end position="75"/>
    </location>
</feature>
<dbReference type="SMART" id="SM00530">
    <property type="entry name" value="HTH_XRE"/>
    <property type="match status" value="1"/>
</dbReference>
<dbReference type="InterPro" id="IPR001387">
    <property type="entry name" value="Cro/C1-type_HTH"/>
</dbReference>
<dbReference type="RefSeq" id="YP_009283161.1">
    <property type="nucleotide sequence ID" value="NC_031039.1"/>
</dbReference>
<dbReference type="SUPFAM" id="SSF47413">
    <property type="entry name" value="lambda repressor-like DNA-binding domains"/>
    <property type="match status" value="1"/>
</dbReference>
<evidence type="ECO:0000313" key="2">
    <source>
        <dbReference type="EMBL" id="AMS01341.1"/>
    </source>
</evidence>
<dbReference type="PROSITE" id="PS50943">
    <property type="entry name" value="HTH_CROC1"/>
    <property type="match status" value="1"/>
</dbReference>
<protein>
    <submittedName>
        <fullName evidence="2">DNA binding protein</fullName>
    </submittedName>
</protein>
<gene>
    <name evidence="2" type="ORF">AR9_g257</name>
</gene>
<evidence type="ECO:0000259" key="1">
    <source>
        <dbReference type="PROSITE" id="PS50943"/>
    </source>
</evidence>